<keyword evidence="2" id="KW-1185">Reference proteome</keyword>
<comment type="caution">
    <text evidence="1">The sequence shown here is derived from an EMBL/GenBank/DDBJ whole genome shotgun (WGS) entry which is preliminary data.</text>
</comment>
<name>A0A2Y9BCX1_9FIRM</name>
<dbReference type="AlphaFoldDB" id="A0A2Y9BCX1"/>
<gene>
    <name evidence="1" type="ORF">A8806_101581</name>
</gene>
<evidence type="ECO:0000313" key="1">
    <source>
        <dbReference type="EMBL" id="PWJ32293.1"/>
    </source>
</evidence>
<evidence type="ECO:0000313" key="2">
    <source>
        <dbReference type="Proteomes" id="UP000245845"/>
    </source>
</evidence>
<organism evidence="1 2">
    <name type="scientific">Faecalicatena orotica</name>
    <dbReference type="NCBI Taxonomy" id="1544"/>
    <lineage>
        <taxon>Bacteria</taxon>
        <taxon>Bacillati</taxon>
        <taxon>Bacillota</taxon>
        <taxon>Clostridia</taxon>
        <taxon>Lachnospirales</taxon>
        <taxon>Lachnospiraceae</taxon>
        <taxon>Faecalicatena</taxon>
    </lineage>
</organism>
<accession>A0A2Y9BCX1</accession>
<reference evidence="1 2" key="1">
    <citation type="submission" date="2018-05" db="EMBL/GenBank/DDBJ databases">
        <title>The Hungate 1000. A catalogue of reference genomes from the rumen microbiome.</title>
        <authorList>
            <person name="Kelly W."/>
        </authorList>
    </citation>
    <scope>NUCLEOTIDE SEQUENCE [LARGE SCALE GENOMIC DNA]</scope>
    <source>
        <strain evidence="1 2">NLAE-zl-C242</strain>
    </source>
</reference>
<protein>
    <submittedName>
        <fullName evidence="1">DNA polymerase</fullName>
    </submittedName>
</protein>
<proteinExistence type="predicted"/>
<sequence>MNIRELSIDLETYSDVDISKCGVYKYAESDHFEILLFDVSVDNLLVTVYDLTAGDVIPLEILDALSDDTVTKWAFNASFERICLSNWLRKHHPEYFKSYNHKEDPVHNYMNPVSWRCTMIWSAYMGLPLSLEGAGMVLRLQNQKMKEGKDLIRYFCSPCKATKANGGRTRNLPGHAPDKWELFKAYSGRDVEVELAIKQKLSKFPVPDFVWDE</sequence>
<dbReference type="EMBL" id="QGDL01000001">
    <property type="protein sequence ID" value="PWJ32293.1"/>
    <property type="molecule type" value="Genomic_DNA"/>
</dbReference>
<dbReference type="Proteomes" id="UP000245845">
    <property type="component" value="Unassembled WGS sequence"/>
</dbReference>